<feature type="signal peptide" evidence="1">
    <location>
        <begin position="1"/>
        <end position="20"/>
    </location>
</feature>
<keyword evidence="1" id="KW-0732">Signal</keyword>
<sequence>MNSILMRSSVFVCSLTLTESGFYMVENRWKYIGLQLAFGTWRGGIL</sequence>
<name>A0A0A9FBK6_ARUDO</name>
<reference evidence="2" key="1">
    <citation type="submission" date="2014-09" db="EMBL/GenBank/DDBJ databases">
        <authorList>
            <person name="Magalhaes I.L.F."/>
            <person name="Oliveira U."/>
            <person name="Santos F.R."/>
            <person name="Vidigal T.H.D.A."/>
            <person name="Brescovit A.D."/>
            <person name="Santos A.J."/>
        </authorList>
    </citation>
    <scope>NUCLEOTIDE SEQUENCE</scope>
    <source>
        <tissue evidence="2">Shoot tissue taken approximately 20 cm above the soil surface</tissue>
    </source>
</reference>
<feature type="chain" id="PRO_5002045741" evidence="1">
    <location>
        <begin position="21"/>
        <end position="46"/>
    </location>
</feature>
<proteinExistence type="predicted"/>
<accession>A0A0A9FBK6</accession>
<dbReference type="AlphaFoldDB" id="A0A0A9FBK6"/>
<reference evidence="2" key="2">
    <citation type="journal article" date="2015" name="Data Brief">
        <title>Shoot transcriptome of the giant reed, Arundo donax.</title>
        <authorList>
            <person name="Barrero R.A."/>
            <person name="Guerrero F.D."/>
            <person name="Moolhuijzen P."/>
            <person name="Goolsby J.A."/>
            <person name="Tidwell J."/>
            <person name="Bellgard S.E."/>
            <person name="Bellgard M.I."/>
        </authorList>
    </citation>
    <scope>NUCLEOTIDE SEQUENCE</scope>
    <source>
        <tissue evidence="2">Shoot tissue taken approximately 20 cm above the soil surface</tissue>
    </source>
</reference>
<protein>
    <submittedName>
        <fullName evidence="2">Uncharacterized protein</fullName>
    </submittedName>
</protein>
<evidence type="ECO:0000313" key="2">
    <source>
        <dbReference type="EMBL" id="JAE10440.1"/>
    </source>
</evidence>
<dbReference type="EMBL" id="GBRH01187456">
    <property type="protein sequence ID" value="JAE10440.1"/>
    <property type="molecule type" value="Transcribed_RNA"/>
</dbReference>
<organism evidence="2">
    <name type="scientific">Arundo donax</name>
    <name type="common">Giant reed</name>
    <name type="synonym">Donax arundinaceus</name>
    <dbReference type="NCBI Taxonomy" id="35708"/>
    <lineage>
        <taxon>Eukaryota</taxon>
        <taxon>Viridiplantae</taxon>
        <taxon>Streptophyta</taxon>
        <taxon>Embryophyta</taxon>
        <taxon>Tracheophyta</taxon>
        <taxon>Spermatophyta</taxon>
        <taxon>Magnoliopsida</taxon>
        <taxon>Liliopsida</taxon>
        <taxon>Poales</taxon>
        <taxon>Poaceae</taxon>
        <taxon>PACMAD clade</taxon>
        <taxon>Arundinoideae</taxon>
        <taxon>Arundineae</taxon>
        <taxon>Arundo</taxon>
    </lineage>
</organism>
<evidence type="ECO:0000256" key="1">
    <source>
        <dbReference type="SAM" id="SignalP"/>
    </source>
</evidence>